<reference evidence="1" key="2">
    <citation type="journal article" date="2023" name="Int. J. Mol. Sci.">
        <title>De Novo Assembly and Annotation of 11 Diverse Shrub Willow (Salix) Genomes Reveals Novel Gene Organization in Sex-Linked Regions.</title>
        <authorList>
            <person name="Hyden B."/>
            <person name="Feng K."/>
            <person name="Yates T.B."/>
            <person name="Jawdy S."/>
            <person name="Cereghino C."/>
            <person name="Smart L.B."/>
            <person name="Muchero W."/>
        </authorList>
    </citation>
    <scope>NUCLEOTIDE SEQUENCE</scope>
    <source>
        <tissue evidence="1">Shoot tip</tissue>
    </source>
</reference>
<evidence type="ECO:0000313" key="1">
    <source>
        <dbReference type="EMBL" id="KAJ6680795.1"/>
    </source>
</evidence>
<proteinExistence type="predicted"/>
<sequence length="114" mass="12682">MLEAKQDEVVGCGHDILKPFFLPYSVGDGVDGVSESCGGAGDLYSFYPRGNRGWLDFLGLSCYGYGCCVLHGGFIYVGWCLSGYGSRCLVWLSRHFSRFFVEGKDLGWVRSEWL</sequence>
<keyword evidence="2" id="KW-1185">Reference proteome</keyword>
<name>A0A9Q0SL17_SALPP</name>
<gene>
    <name evidence="1" type="ORF">OIU79_020316</name>
</gene>
<evidence type="ECO:0000313" key="2">
    <source>
        <dbReference type="Proteomes" id="UP001151532"/>
    </source>
</evidence>
<organism evidence="1 2">
    <name type="scientific">Salix purpurea</name>
    <name type="common">Purple osier willow</name>
    <dbReference type="NCBI Taxonomy" id="77065"/>
    <lineage>
        <taxon>Eukaryota</taxon>
        <taxon>Viridiplantae</taxon>
        <taxon>Streptophyta</taxon>
        <taxon>Embryophyta</taxon>
        <taxon>Tracheophyta</taxon>
        <taxon>Spermatophyta</taxon>
        <taxon>Magnoliopsida</taxon>
        <taxon>eudicotyledons</taxon>
        <taxon>Gunneridae</taxon>
        <taxon>Pentapetalae</taxon>
        <taxon>rosids</taxon>
        <taxon>fabids</taxon>
        <taxon>Malpighiales</taxon>
        <taxon>Salicaceae</taxon>
        <taxon>Saliceae</taxon>
        <taxon>Salix</taxon>
    </lineage>
</organism>
<reference evidence="1" key="1">
    <citation type="submission" date="2022-11" db="EMBL/GenBank/DDBJ databases">
        <authorList>
            <person name="Hyden B.L."/>
            <person name="Feng K."/>
            <person name="Yates T."/>
            <person name="Jawdy S."/>
            <person name="Smart L.B."/>
            <person name="Muchero W."/>
        </authorList>
    </citation>
    <scope>NUCLEOTIDE SEQUENCE</scope>
    <source>
        <tissue evidence="1">Shoot tip</tissue>
    </source>
</reference>
<dbReference type="Proteomes" id="UP001151532">
    <property type="component" value="Chromosome 14"/>
</dbReference>
<comment type="caution">
    <text evidence="1">The sequence shown here is derived from an EMBL/GenBank/DDBJ whole genome shotgun (WGS) entry which is preliminary data.</text>
</comment>
<accession>A0A9Q0SL17</accession>
<dbReference type="EMBL" id="JAPFFK010000020">
    <property type="protein sequence ID" value="KAJ6680795.1"/>
    <property type="molecule type" value="Genomic_DNA"/>
</dbReference>
<dbReference type="AlphaFoldDB" id="A0A9Q0SL17"/>
<protein>
    <submittedName>
        <fullName evidence="1">Uncharacterized protein</fullName>
    </submittedName>
</protein>